<organism evidence="1 2">
    <name type="scientific">Iphiclides podalirius</name>
    <name type="common">scarce swallowtail</name>
    <dbReference type="NCBI Taxonomy" id="110791"/>
    <lineage>
        <taxon>Eukaryota</taxon>
        <taxon>Metazoa</taxon>
        <taxon>Ecdysozoa</taxon>
        <taxon>Arthropoda</taxon>
        <taxon>Hexapoda</taxon>
        <taxon>Insecta</taxon>
        <taxon>Pterygota</taxon>
        <taxon>Neoptera</taxon>
        <taxon>Endopterygota</taxon>
        <taxon>Lepidoptera</taxon>
        <taxon>Glossata</taxon>
        <taxon>Ditrysia</taxon>
        <taxon>Papilionoidea</taxon>
        <taxon>Papilionidae</taxon>
        <taxon>Papilioninae</taxon>
        <taxon>Iphiclides</taxon>
    </lineage>
</organism>
<proteinExistence type="predicted"/>
<evidence type="ECO:0000313" key="1">
    <source>
        <dbReference type="EMBL" id="CAH2066940.1"/>
    </source>
</evidence>
<reference evidence="1" key="1">
    <citation type="submission" date="2022-03" db="EMBL/GenBank/DDBJ databases">
        <authorList>
            <person name="Martin H S."/>
        </authorList>
    </citation>
    <scope>NUCLEOTIDE SEQUENCE</scope>
</reference>
<feature type="non-terminal residue" evidence="1">
    <location>
        <position position="108"/>
    </location>
</feature>
<accession>A0ABN8IUG1</accession>
<dbReference type="Proteomes" id="UP000837857">
    <property type="component" value="Chromosome 4"/>
</dbReference>
<gene>
    <name evidence="1" type="ORF">IPOD504_LOCUS13652</name>
</gene>
<sequence>MLDEPPLCSLGRLTGGVCLPISTWKRFGESQRGNLLWCSGRYLLTGSLKRRHAVHKSGAGDVGGVARSARPLIGYERAGNRRYPVPSPPSQSLLCTLAALRSRYPPTV</sequence>
<name>A0ABN8IUG1_9NEOP</name>
<dbReference type="EMBL" id="OW152816">
    <property type="protein sequence ID" value="CAH2066940.1"/>
    <property type="molecule type" value="Genomic_DNA"/>
</dbReference>
<evidence type="ECO:0000313" key="2">
    <source>
        <dbReference type="Proteomes" id="UP000837857"/>
    </source>
</evidence>
<protein>
    <submittedName>
        <fullName evidence="1">Uncharacterized protein</fullName>
    </submittedName>
</protein>
<keyword evidence="2" id="KW-1185">Reference proteome</keyword>